<dbReference type="InterPro" id="IPR036465">
    <property type="entry name" value="vWFA_dom_sf"/>
</dbReference>
<dbReference type="InterPro" id="IPR040322">
    <property type="entry name" value="TROVE2"/>
</dbReference>
<feature type="domain" description="TROVE" evidence="8">
    <location>
        <begin position="25"/>
        <end position="361"/>
    </location>
</feature>
<dbReference type="SUPFAM" id="SSF140864">
    <property type="entry name" value="TROVE domain-like"/>
    <property type="match status" value="1"/>
</dbReference>
<dbReference type="Proteomes" id="UP000292695">
    <property type="component" value="Unassembled WGS sequence"/>
</dbReference>
<evidence type="ECO:0000259" key="8">
    <source>
        <dbReference type="PROSITE" id="PS50988"/>
    </source>
</evidence>
<keyword evidence="3" id="KW-0963">Cytoplasm</keyword>
<reference evidence="9 10" key="1">
    <citation type="submission" date="2019-02" db="EMBL/GenBank/DDBJ databases">
        <title>Kribbella capetownensis sp. nov. and Kribbella speibonae sp. nov., isolated from soil.</title>
        <authorList>
            <person name="Curtis S.M."/>
            <person name="Norton I."/>
            <person name="Everest G.J."/>
            <person name="Meyers P.R."/>
        </authorList>
    </citation>
    <scope>NUCLEOTIDE SEQUENCE [LARGE SCALE GENOMIC DNA]</scope>
    <source>
        <strain evidence="9 10">DSM 27082</strain>
    </source>
</reference>
<dbReference type="Pfam" id="PF05731">
    <property type="entry name" value="TROVE"/>
    <property type="match status" value="2"/>
</dbReference>
<dbReference type="GO" id="GO:0046872">
    <property type="term" value="F:metal ion binding"/>
    <property type="evidence" value="ECO:0007669"/>
    <property type="project" value="UniProtKB-KW"/>
</dbReference>
<evidence type="ECO:0000256" key="6">
    <source>
        <dbReference type="ARBA" id="ARBA00023274"/>
    </source>
</evidence>
<keyword evidence="4" id="KW-0479">Metal-binding</keyword>
<evidence type="ECO:0000256" key="1">
    <source>
        <dbReference type="ARBA" id="ARBA00004496"/>
    </source>
</evidence>
<comment type="subcellular location">
    <subcellularLocation>
        <location evidence="1">Cytoplasm</location>
    </subcellularLocation>
</comment>
<comment type="similarity">
    <text evidence="2">Belongs to the Ro 60 kDa family.</text>
</comment>
<dbReference type="GO" id="GO:0003723">
    <property type="term" value="F:RNA binding"/>
    <property type="evidence" value="ECO:0007669"/>
    <property type="project" value="UniProtKB-KW"/>
</dbReference>
<dbReference type="OrthoDB" id="2986092at2"/>
<name>A0A4R0IJM4_9ACTN</name>
<dbReference type="PANTHER" id="PTHR14202:SF0">
    <property type="entry name" value="RNA-BINDING PROTEIN RO60"/>
    <property type="match status" value="1"/>
</dbReference>
<dbReference type="GO" id="GO:0005737">
    <property type="term" value="C:cytoplasm"/>
    <property type="evidence" value="ECO:0007669"/>
    <property type="project" value="UniProtKB-SubCell"/>
</dbReference>
<accession>A0A4R0IJM4</accession>
<sequence>MSTDPLALISTRQTRQDEQADPRQRKNRAGGYTFVQDDVARLHRFLTLGTTGGTYYASERDLTQENAGLVVELARKQAADVVAAVLDISLAGRAPKQDPALFALAAAAKLGDEDGRRAALAAVPLVARTGTHLFRFAGYLEQFGGWGRGTRRAIGNWYVDPDRSADSVAYQVLKYRQRNGWSHADLLRLSHPKTTEPVRRELFDWIHGRPADLSGLPLLGAFERIQAATDVTEVADVIALNRGLSWEMIPDRFLIEPKVWEALLANGLPQTALLRQLPRLTRLGLLEPLGSWTRIVADQLTDATRLRKARVHPVNVLVAQRTYSAGRGARGASEWTPSQPIVDALDAAFYLAYDAVEPTGKRLLLALDVSGSMTSPVSGLPITCREASAALALVTAATESSYEIVGFTSKGGFRNTALTRLPISPRQRLDSAIRAVSELPFGGTDCSLPMQYARRRKLSVDTFLVYTDNETWHGDIHPHQALQQYRRATGIEARLVVVAMTANGSTIADPSDPGMLDVSGFDSAVPGLISDFAR</sequence>
<comment type="caution">
    <text evidence="9">The sequence shown here is derived from an EMBL/GenBank/DDBJ whole genome shotgun (WGS) entry which is preliminary data.</text>
</comment>
<keyword evidence="5" id="KW-0694">RNA-binding</keyword>
<dbReference type="PANTHER" id="PTHR14202">
    <property type="entry name" value="60 KDA RIBONUCLEOPROTEIN SSA/RO"/>
    <property type="match status" value="1"/>
</dbReference>
<dbReference type="InterPro" id="IPR037214">
    <property type="entry name" value="TROVE_dom_sf"/>
</dbReference>
<dbReference type="SUPFAM" id="SSF53300">
    <property type="entry name" value="vWA-like"/>
    <property type="match status" value="1"/>
</dbReference>
<proteinExistence type="inferred from homology"/>
<evidence type="ECO:0000256" key="3">
    <source>
        <dbReference type="ARBA" id="ARBA00022490"/>
    </source>
</evidence>
<evidence type="ECO:0000256" key="2">
    <source>
        <dbReference type="ARBA" id="ARBA00007814"/>
    </source>
</evidence>
<evidence type="ECO:0000256" key="7">
    <source>
        <dbReference type="SAM" id="MobiDB-lite"/>
    </source>
</evidence>
<dbReference type="EMBL" id="SJKA01000005">
    <property type="protein sequence ID" value="TCC33663.1"/>
    <property type="molecule type" value="Genomic_DNA"/>
</dbReference>
<keyword evidence="6" id="KW-0687">Ribonucleoprotein</keyword>
<organism evidence="9 10">
    <name type="scientific">Kribbella sindirgiensis</name>
    <dbReference type="NCBI Taxonomy" id="1124744"/>
    <lineage>
        <taxon>Bacteria</taxon>
        <taxon>Bacillati</taxon>
        <taxon>Actinomycetota</taxon>
        <taxon>Actinomycetes</taxon>
        <taxon>Propionibacteriales</taxon>
        <taxon>Kribbellaceae</taxon>
        <taxon>Kribbella</taxon>
    </lineage>
</organism>
<dbReference type="Pfam" id="PF25045">
    <property type="entry name" value="vWA_Ro60"/>
    <property type="match status" value="1"/>
</dbReference>
<dbReference type="Gene3D" id="3.40.50.410">
    <property type="entry name" value="von Willebrand factor, type A domain"/>
    <property type="match status" value="2"/>
</dbReference>
<dbReference type="InterPro" id="IPR008858">
    <property type="entry name" value="TROVE_dom"/>
</dbReference>
<dbReference type="InterPro" id="IPR056800">
    <property type="entry name" value="vWA_Ro60"/>
</dbReference>
<evidence type="ECO:0000256" key="4">
    <source>
        <dbReference type="ARBA" id="ARBA00022723"/>
    </source>
</evidence>
<evidence type="ECO:0000313" key="9">
    <source>
        <dbReference type="EMBL" id="TCC33663.1"/>
    </source>
</evidence>
<protein>
    <submittedName>
        <fullName evidence="9">TROVE domain-containing protein</fullName>
    </submittedName>
</protein>
<feature type="compositionally biased region" description="Basic and acidic residues" evidence="7">
    <location>
        <begin position="14"/>
        <end position="24"/>
    </location>
</feature>
<evidence type="ECO:0000313" key="10">
    <source>
        <dbReference type="Proteomes" id="UP000292695"/>
    </source>
</evidence>
<dbReference type="PROSITE" id="PS50988">
    <property type="entry name" value="TROVE"/>
    <property type="match status" value="1"/>
</dbReference>
<dbReference type="AlphaFoldDB" id="A0A4R0IJM4"/>
<feature type="region of interest" description="Disordered" evidence="7">
    <location>
        <begin position="1"/>
        <end position="29"/>
    </location>
</feature>
<dbReference type="GO" id="GO:1990904">
    <property type="term" value="C:ribonucleoprotein complex"/>
    <property type="evidence" value="ECO:0007669"/>
    <property type="project" value="UniProtKB-KW"/>
</dbReference>
<dbReference type="RefSeq" id="WP_131289310.1">
    <property type="nucleotide sequence ID" value="NZ_SJKA01000005.1"/>
</dbReference>
<gene>
    <name evidence="9" type="ORF">E0H50_17065</name>
</gene>
<keyword evidence="10" id="KW-1185">Reference proteome</keyword>
<evidence type="ECO:0000256" key="5">
    <source>
        <dbReference type="ARBA" id="ARBA00022884"/>
    </source>
</evidence>